<dbReference type="SMART" id="SM00148">
    <property type="entry name" value="PLCXc"/>
    <property type="match status" value="1"/>
</dbReference>
<comment type="function">
    <text evidence="6">The production of the second messenger molecules diacylglycerol (DAG) and inositol 1,4,5-trisphosphate (IP3) is mediated by activated phosphatidylinositol-specific phospholipase C enzymes.</text>
</comment>
<dbReference type="STRING" id="1442371.A0A0D2HB10"/>
<keyword evidence="5" id="KW-0807">Transducer</keyword>
<dbReference type="Pfam" id="PF00387">
    <property type="entry name" value="PI-PLC-Y"/>
    <property type="match status" value="1"/>
</dbReference>
<dbReference type="Proteomes" id="UP000053411">
    <property type="component" value="Unassembled WGS sequence"/>
</dbReference>
<reference evidence="11 12" key="1">
    <citation type="submission" date="2015-01" db="EMBL/GenBank/DDBJ databases">
        <title>The Genome Sequence of Fonsecaea multimorphosa CBS 102226.</title>
        <authorList>
            <consortium name="The Broad Institute Genomics Platform"/>
            <person name="Cuomo C."/>
            <person name="de Hoog S."/>
            <person name="Gorbushina A."/>
            <person name="Stielow B."/>
            <person name="Teixiera M."/>
            <person name="Abouelleil A."/>
            <person name="Chapman S.B."/>
            <person name="Priest M."/>
            <person name="Young S.K."/>
            <person name="Wortman J."/>
            <person name="Nusbaum C."/>
            <person name="Birren B."/>
        </authorList>
    </citation>
    <scope>NUCLEOTIDE SEQUENCE [LARGE SCALE GENOMIC DNA]</scope>
    <source>
        <strain evidence="11 12">CBS 102226</strain>
    </source>
</reference>
<comment type="catalytic activity">
    <reaction evidence="1 7">
        <text>a 1,2-diacyl-sn-glycero-3-phospho-(1D-myo-inositol-4,5-bisphosphate) + H2O = 1D-myo-inositol 1,4,5-trisphosphate + a 1,2-diacyl-sn-glycerol + H(+)</text>
        <dbReference type="Rhea" id="RHEA:33179"/>
        <dbReference type="ChEBI" id="CHEBI:15377"/>
        <dbReference type="ChEBI" id="CHEBI:15378"/>
        <dbReference type="ChEBI" id="CHEBI:17815"/>
        <dbReference type="ChEBI" id="CHEBI:58456"/>
        <dbReference type="ChEBI" id="CHEBI:203600"/>
        <dbReference type="EC" id="3.1.4.11"/>
    </reaction>
</comment>
<feature type="compositionally biased region" description="Low complexity" evidence="8">
    <location>
        <begin position="167"/>
        <end position="180"/>
    </location>
</feature>
<dbReference type="GO" id="GO:0004435">
    <property type="term" value="F:phosphatidylinositol-4,5-bisphosphate phospholipase C activity"/>
    <property type="evidence" value="ECO:0007669"/>
    <property type="project" value="UniProtKB-EC"/>
</dbReference>
<feature type="domain" description="PI-PLC Y-box" evidence="10">
    <location>
        <begin position="371"/>
        <end position="486"/>
    </location>
</feature>
<dbReference type="GO" id="GO:0016042">
    <property type="term" value="P:lipid catabolic process"/>
    <property type="evidence" value="ECO:0007669"/>
    <property type="project" value="UniProtKB-KW"/>
</dbReference>
<feature type="compositionally biased region" description="Acidic residues" evidence="8">
    <location>
        <begin position="129"/>
        <end position="145"/>
    </location>
</feature>
<name>A0A0D2HB10_9EURO</name>
<dbReference type="Pfam" id="PF00388">
    <property type="entry name" value="PI-PLC-X"/>
    <property type="match status" value="1"/>
</dbReference>
<protein>
    <recommendedName>
        <fullName evidence="7">Phosphoinositide phospholipase C</fullName>
        <ecNumber evidence="7">3.1.4.11</ecNumber>
    </recommendedName>
</protein>
<feature type="compositionally biased region" description="Basic and acidic residues" evidence="8">
    <location>
        <begin position="581"/>
        <end position="590"/>
    </location>
</feature>
<evidence type="ECO:0000256" key="5">
    <source>
        <dbReference type="ARBA" id="ARBA00023224"/>
    </source>
</evidence>
<dbReference type="CDD" id="cd08598">
    <property type="entry name" value="PI-PLC1c_yeast"/>
    <property type="match status" value="1"/>
</dbReference>
<sequence length="668" mass="73969">MMPHAILGYQLPLRAGGGGQPSEAATDFALEPFSDSVLSHLVSAGKDVSSQDREKFTDEMSFLTYMASGKSNAVSAPMGNDLNYPMSSYFISSSHNTYLSGHQLYGDASVYAYTNVLKRRCRCLEIDVWDGESDPEPSSSDDDEDKFDKSEPKPSHWDRVKARAARMRSSSRSESLAASANNTVSAQHSHPPGAQTADVPEGTADVGSPQKPESSSLDSNRLSPHRSPSLSNKREPRVLHGYTLTHPITFRAVCHAIRDSAFVSTELPLIVSLEVHASLAQQEVMVEIMRDVWAEFLVDLPKGTDVSALPSPESLRRKILIKVKWVPDSQTGESNDPIEHVSSSSTDGAGTDSIATSPEKRKKASKVLAALSELGIYTRGYTFKHFSQPEATIPTHVFSLSEKKVRNLHDDPSHGPALFKHNQNFLMRVFPRGTRINSSNVDPIFHWRQGAQMVALNWQKLDKGMMLNEGMFAGTGGWILKPEGYRSTATAGSANSHKEVDTKRQRLDLEIRLLAAQRLPVPADKDLSYGPRMKPYVKMQLHVDSLCTPDRSKDSDRLGEAKDEVEPRGGEDVDSSSFKRRSADSRTDSPDFRGEVMSWLGMSDVLQELSFIRLKVMDDRSMGKDNLLAWACIRLDRLQQGYRFIHLLDSSGYPSRGALLVQVSKRTT</sequence>
<dbReference type="EC" id="3.1.4.11" evidence="7"/>
<dbReference type="CDD" id="cd00275">
    <property type="entry name" value="C2_PLC_like"/>
    <property type="match status" value="1"/>
</dbReference>
<dbReference type="RefSeq" id="XP_016633208.1">
    <property type="nucleotide sequence ID" value="XM_016776049.1"/>
</dbReference>
<dbReference type="GeneID" id="27711292"/>
<evidence type="ECO:0000256" key="8">
    <source>
        <dbReference type="SAM" id="MobiDB-lite"/>
    </source>
</evidence>
<evidence type="ECO:0000256" key="2">
    <source>
        <dbReference type="ARBA" id="ARBA00022801"/>
    </source>
</evidence>
<organism evidence="11 12">
    <name type="scientific">Fonsecaea multimorphosa CBS 102226</name>
    <dbReference type="NCBI Taxonomy" id="1442371"/>
    <lineage>
        <taxon>Eukaryota</taxon>
        <taxon>Fungi</taxon>
        <taxon>Dikarya</taxon>
        <taxon>Ascomycota</taxon>
        <taxon>Pezizomycotina</taxon>
        <taxon>Eurotiomycetes</taxon>
        <taxon>Chaetothyriomycetidae</taxon>
        <taxon>Chaetothyriales</taxon>
        <taxon>Herpotrichiellaceae</taxon>
        <taxon>Fonsecaea</taxon>
    </lineage>
</organism>
<dbReference type="VEuPathDB" id="FungiDB:Z520_05546"/>
<dbReference type="InterPro" id="IPR001711">
    <property type="entry name" value="PLipase_C_Pinositol-sp_Y"/>
</dbReference>
<keyword evidence="12" id="KW-1185">Reference proteome</keyword>
<evidence type="ECO:0000313" key="11">
    <source>
        <dbReference type="EMBL" id="KIX99085.1"/>
    </source>
</evidence>
<evidence type="ECO:0000259" key="10">
    <source>
        <dbReference type="PROSITE" id="PS50008"/>
    </source>
</evidence>
<dbReference type="OrthoDB" id="269822at2759"/>
<dbReference type="SMART" id="SM00149">
    <property type="entry name" value="PLCYc"/>
    <property type="match status" value="1"/>
</dbReference>
<feature type="region of interest" description="Disordered" evidence="8">
    <location>
        <begin position="547"/>
        <end position="590"/>
    </location>
</feature>
<evidence type="ECO:0000313" key="12">
    <source>
        <dbReference type="Proteomes" id="UP000053411"/>
    </source>
</evidence>
<dbReference type="FunFam" id="3.20.20.190:FF:000039">
    <property type="entry name" value="Phosphoinositide phospholipase C"/>
    <property type="match status" value="1"/>
</dbReference>
<evidence type="ECO:0000256" key="7">
    <source>
        <dbReference type="RuleBase" id="RU361133"/>
    </source>
</evidence>
<proteinExistence type="predicted"/>
<dbReference type="GO" id="GO:0051209">
    <property type="term" value="P:release of sequestered calcium ion into cytosol"/>
    <property type="evidence" value="ECO:0007669"/>
    <property type="project" value="TreeGrafter"/>
</dbReference>
<feature type="region of interest" description="Disordered" evidence="8">
    <location>
        <begin position="330"/>
        <end position="359"/>
    </location>
</feature>
<keyword evidence="4 7" id="KW-0443">Lipid metabolism</keyword>
<accession>A0A0D2HB10</accession>
<dbReference type="PROSITE" id="PS50004">
    <property type="entry name" value="C2"/>
    <property type="match status" value="1"/>
</dbReference>
<dbReference type="PRINTS" id="PR00390">
    <property type="entry name" value="PHPHLIPASEC"/>
</dbReference>
<feature type="compositionally biased region" description="Basic and acidic residues" evidence="8">
    <location>
        <begin position="550"/>
        <end position="571"/>
    </location>
</feature>
<dbReference type="PROSITE" id="PS50007">
    <property type="entry name" value="PIPLC_X_DOMAIN"/>
    <property type="match status" value="1"/>
</dbReference>
<dbReference type="SUPFAM" id="SSF51695">
    <property type="entry name" value="PLC-like phosphodiesterases"/>
    <property type="match status" value="1"/>
</dbReference>
<dbReference type="PROSITE" id="PS50008">
    <property type="entry name" value="PIPLC_Y_DOMAIN"/>
    <property type="match status" value="1"/>
</dbReference>
<dbReference type="SUPFAM" id="SSF49562">
    <property type="entry name" value="C2 domain (Calcium/lipid-binding domain, CaLB)"/>
    <property type="match status" value="1"/>
</dbReference>
<feature type="domain" description="C2" evidence="9">
    <location>
        <begin position="490"/>
        <end position="649"/>
    </location>
</feature>
<dbReference type="InterPro" id="IPR035892">
    <property type="entry name" value="C2_domain_sf"/>
</dbReference>
<gene>
    <name evidence="11" type="ORF">Z520_05546</name>
</gene>
<dbReference type="Gene3D" id="3.20.20.190">
    <property type="entry name" value="Phosphatidylinositol (PI) phosphodiesterase"/>
    <property type="match status" value="2"/>
</dbReference>
<dbReference type="InterPro" id="IPR017946">
    <property type="entry name" value="PLC-like_Pdiesterase_TIM-brl"/>
</dbReference>
<feature type="compositionally biased region" description="Low complexity" evidence="8">
    <location>
        <begin position="342"/>
        <end position="353"/>
    </location>
</feature>
<feature type="compositionally biased region" description="Polar residues" evidence="8">
    <location>
        <begin position="211"/>
        <end position="231"/>
    </location>
</feature>
<dbReference type="AlphaFoldDB" id="A0A0D2HB10"/>
<evidence type="ECO:0000256" key="6">
    <source>
        <dbReference type="ARBA" id="ARBA00059664"/>
    </source>
</evidence>
<evidence type="ECO:0000256" key="3">
    <source>
        <dbReference type="ARBA" id="ARBA00022963"/>
    </source>
</evidence>
<evidence type="ECO:0000259" key="9">
    <source>
        <dbReference type="PROSITE" id="PS50004"/>
    </source>
</evidence>
<evidence type="ECO:0000256" key="4">
    <source>
        <dbReference type="ARBA" id="ARBA00023098"/>
    </source>
</evidence>
<dbReference type="InterPro" id="IPR000008">
    <property type="entry name" value="C2_dom"/>
</dbReference>
<evidence type="ECO:0000256" key="1">
    <source>
        <dbReference type="ARBA" id="ARBA00001195"/>
    </source>
</evidence>
<dbReference type="EMBL" id="KN848070">
    <property type="protein sequence ID" value="KIX99085.1"/>
    <property type="molecule type" value="Genomic_DNA"/>
</dbReference>
<keyword evidence="2 7" id="KW-0378">Hydrolase</keyword>
<dbReference type="PANTHER" id="PTHR10336:SF82">
    <property type="entry name" value="PHOSPHOINOSITIDE PHOSPHOLIPASE C"/>
    <property type="match status" value="1"/>
</dbReference>
<dbReference type="Pfam" id="PF00168">
    <property type="entry name" value="C2"/>
    <property type="match status" value="1"/>
</dbReference>
<dbReference type="GO" id="GO:0048015">
    <property type="term" value="P:phosphatidylinositol-mediated signaling"/>
    <property type="evidence" value="ECO:0007669"/>
    <property type="project" value="TreeGrafter"/>
</dbReference>
<keyword evidence="3 7" id="KW-0442">Lipid degradation</keyword>
<dbReference type="PANTHER" id="PTHR10336">
    <property type="entry name" value="PHOSPHOINOSITIDE-SPECIFIC PHOSPHOLIPASE C FAMILY PROTEIN"/>
    <property type="match status" value="1"/>
</dbReference>
<dbReference type="Gene3D" id="2.60.40.150">
    <property type="entry name" value="C2 domain"/>
    <property type="match status" value="1"/>
</dbReference>
<feature type="region of interest" description="Disordered" evidence="8">
    <location>
        <begin position="129"/>
        <end position="236"/>
    </location>
</feature>
<dbReference type="InterPro" id="IPR001192">
    <property type="entry name" value="PI-PLC_fam"/>
</dbReference>
<feature type="compositionally biased region" description="Basic and acidic residues" evidence="8">
    <location>
        <begin position="146"/>
        <end position="161"/>
    </location>
</feature>
<dbReference type="InterPro" id="IPR000909">
    <property type="entry name" value="PLipase_C_PInositol-sp_X_dom"/>
</dbReference>